<dbReference type="PANTHER" id="PTHR43975">
    <property type="entry name" value="ZGC:101858"/>
    <property type="match status" value="1"/>
</dbReference>
<organism evidence="1 2">
    <name type="scientific">Steinernema carpocapsae</name>
    <name type="common">Entomopathogenic nematode</name>
    <dbReference type="NCBI Taxonomy" id="34508"/>
    <lineage>
        <taxon>Eukaryota</taxon>
        <taxon>Metazoa</taxon>
        <taxon>Ecdysozoa</taxon>
        <taxon>Nematoda</taxon>
        <taxon>Chromadorea</taxon>
        <taxon>Rhabditida</taxon>
        <taxon>Tylenchina</taxon>
        <taxon>Panagrolaimomorpha</taxon>
        <taxon>Strongyloidoidea</taxon>
        <taxon>Steinernematidae</taxon>
        <taxon>Steinernema</taxon>
    </lineage>
</organism>
<dbReference type="OrthoDB" id="47007at2759"/>
<dbReference type="PRINTS" id="PR00081">
    <property type="entry name" value="GDHRDH"/>
</dbReference>
<evidence type="ECO:0000313" key="1">
    <source>
        <dbReference type="EMBL" id="TKR62897.1"/>
    </source>
</evidence>
<name>A0A4U5M2H0_STECR</name>
<dbReference type="EMBL" id="AZBU02000010">
    <property type="protein sequence ID" value="TKR62897.1"/>
    <property type="molecule type" value="Genomic_DNA"/>
</dbReference>
<reference evidence="1 2" key="1">
    <citation type="journal article" date="2015" name="Genome Biol.">
        <title>Comparative genomics of Steinernema reveals deeply conserved gene regulatory networks.</title>
        <authorList>
            <person name="Dillman A.R."/>
            <person name="Macchietto M."/>
            <person name="Porter C.F."/>
            <person name="Rogers A."/>
            <person name="Williams B."/>
            <person name="Antoshechkin I."/>
            <person name="Lee M.M."/>
            <person name="Goodwin Z."/>
            <person name="Lu X."/>
            <person name="Lewis E.E."/>
            <person name="Goodrich-Blair H."/>
            <person name="Stock S.P."/>
            <person name="Adams B.J."/>
            <person name="Sternberg P.W."/>
            <person name="Mortazavi A."/>
        </authorList>
    </citation>
    <scope>NUCLEOTIDE SEQUENCE [LARGE SCALE GENOMIC DNA]</scope>
    <source>
        <strain evidence="1 2">ALL</strain>
    </source>
</reference>
<dbReference type="AlphaFoldDB" id="A0A4U5M2H0"/>
<gene>
    <name evidence="1" type="ORF">L596_026799</name>
</gene>
<evidence type="ECO:0000313" key="2">
    <source>
        <dbReference type="Proteomes" id="UP000298663"/>
    </source>
</evidence>
<dbReference type="PANTHER" id="PTHR43975:SF2">
    <property type="entry name" value="EG:BACR7A4.14 PROTEIN-RELATED"/>
    <property type="match status" value="1"/>
</dbReference>
<dbReference type="FunFam" id="3.40.50.720:FF:000084">
    <property type="entry name" value="Short-chain dehydrogenase reductase"/>
    <property type="match status" value="1"/>
</dbReference>
<dbReference type="InterPro" id="IPR036291">
    <property type="entry name" value="NAD(P)-bd_dom_sf"/>
</dbReference>
<dbReference type="SUPFAM" id="SSF51735">
    <property type="entry name" value="NAD(P)-binding Rossmann-fold domains"/>
    <property type="match status" value="1"/>
</dbReference>
<dbReference type="Pfam" id="PF13561">
    <property type="entry name" value="adh_short_C2"/>
    <property type="match status" value="1"/>
</dbReference>
<dbReference type="InterPro" id="IPR002347">
    <property type="entry name" value="SDR_fam"/>
</dbReference>
<dbReference type="Proteomes" id="UP000298663">
    <property type="component" value="Unassembled WGS sequence"/>
</dbReference>
<proteinExistence type="predicted"/>
<dbReference type="Gene3D" id="3.40.50.720">
    <property type="entry name" value="NAD(P)-binding Rossmann-like Domain"/>
    <property type="match status" value="1"/>
</dbReference>
<keyword evidence="2" id="KW-1185">Reference proteome</keyword>
<dbReference type="STRING" id="34508.A0A4U5M2H0"/>
<dbReference type="PRINTS" id="PR00080">
    <property type="entry name" value="SDRFAMILY"/>
</dbReference>
<comment type="caution">
    <text evidence="1">The sequence shown here is derived from an EMBL/GenBank/DDBJ whole genome shotgun (WGS) entry which is preliminary data.</text>
</comment>
<protein>
    <submittedName>
        <fullName evidence="1">Uncharacterized protein</fullName>
    </submittedName>
</protein>
<accession>A0A4U5M2H0</accession>
<sequence length="259" mass="28111">MSSQRFAGKAVIVTGSTSGIGQAIALLLANQGASITIHGRSLDEVTSTVQLFREKGVGDDRLVEVLGDIKQPHVRRKLIDQTVAHFGKLDVLINNAGTIANQHFDADERFDHCFNVNVKSVMRLTELAVPHLEKTKGNIVNIGSVTAIRRVPVMSTAYAMSKISLEQYMKYEAPGLAKKGIRINTLHPGLVKTSIYTRHGMSEEEYTKMTDEWATHCPMGRSGTPDEMANCVLFLASDEASYVTGAALVCDGGLVHAAE</sequence>
<reference evidence="1 2" key="2">
    <citation type="journal article" date="2019" name="G3 (Bethesda)">
        <title>Hybrid Assembly of the Genome of the Entomopathogenic Nematode Steinernema carpocapsae Identifies the X-Chromosome.</title>
        <authorList>
            <person name="Serra L."/>
            <person name="Macchietto M."/>
            <person name="Macias-Munoz A."/>
            <person name="McGill C.J."/>
            <person name="Rodriguez I.M."/>
            <person name="Rodriguez B."/>
            <person name="Murad R."/>
            <person name="Mortazavi A."/>
        </authorList>
    </citation>
    <scope>NUCLEOTIDE SEQUENCE [LARGE SCALE GENOMIC DNA]</scope>
    <source>
        <strain evidence="1 2">ALL</strain>
    </source>
</reference>